<sequence>MYLMWGPPPQVTGPLFPLGLLDPQPRVEVMSLLISCITSSTGGTFIHHILHHLFNGWHQSSFISCITSSTGGTHHPSYPASPPQQVAPSSIISCITSSIGGTHHPSYPASPPQQVAPSSIISCITLSTGEQLINLKHKVNEAEDMSESSVTHA</sequence>
<organism evidence="1 2">
    <name type="scientific">Potamilus streckersoni</name>
    <dbReference type="NCBI Taxonomy" id="2493646"/>
    <lineage>
        <taxon>Eukaryota</taxon>
        <taxon>Metazoa</taxon>
        <taxon>Spiralia</taxon>
        <taxon>Lophotrochozoa</taxon>
        <taxon>Mollusca</taxon>
        <taxon>Bivalvia</taxon>
        <taxon>Autobranchia</taxon>
        <taxon>Heteroconchia</taxon>
        <taxon>Palaeoheterodonta</taxon>
        <taxon>Unionida</taxon>
        <taxon>Unionoidea</taxon>
        <taxon>Unionidae</taxon>
        <taxon>Ambleminae</taxon>
        <taxon>Lampsilini</taxon>
        <taxon>Potamilus</taxon>
    </lineage>
</organism>
<dbReference type="AlphaFoldDB" id="A0AAE0SKK6"/>
<reference evidence="1" key="3">
    <citation type="submission" date="2023-05" db="EMBL/GenBank/DDBJ databases">
        <authorList>
            <person name="Smith C.H."/>
        </authorList>
    </citation>
    <scope>NUCLEOTIDE SEQUENCE</scope>
    <source>
        <strain evidence="1">CHS0354</strain>
        <tissue evidence="1">Mantle</tissue>
    </source>
</reference>
<dbReference type="EMBL" id="JAEAOA010001231">
    <property type="protein sequence ID" value="KAK3593449.1"/>
    <property type="molecule type" value="Genomic_DNA"/>
</dbReference>
<protein>
    <submittedName>
        <fullName evidence="1">Uncharacterized protein</fullName>
    </submittedName>
</protein>
<comment type="caution">
    <text evidence="1">The sequence shown here is derived from an EMBL/GenBank/DDBJ whole genome shotgun (WGS) entry which is preliminary data.</text>
</comment>
<reference evidence="1" key="2">
    <citation type="journal article" date="2021" name="Genome Biol. Evol.">
        <title>Developing a high-quality reference genome for a parasitic bivalve with doubly uniparental inheritance (Bivalvia: Unionida).</title>
        <authorList>
            <person name="Smith C.H."/>
        </authorList>
    </citation>
    <scope>NUCLEOTIDE SEQUENCE</scope>
    <source>
        <strain evidence="1">CHS0354</strain>
        <tissue evidence="1">Mantle</tissue>
    </source>
</reference>
<name>A0AAE0SKK6_9BIVA</name>
<evidence type="ECO:0000313" key="1">
    <source>
        <dbReference type="EMBL" id="KAK3593449.1"/>
    </source>
</evidence>
<keyword evidence="2" id="KW-1185">Reference proteome</keyword>
<proteinExistence type="predicted"/>
<gene>
    <name evidence="1" type="ORF">CHS0354_020214</name>
</gene>
<evidence type="ECO:0000313" key="2">
    <source>
        <dbReference type="Proteomes" id="UP001195483"/>
    </source>
</evidence>
<dbReference type="Proteomes" id="UP001195483">
    <property type="component" value="Unassembled WGS sequence"/>
</dbReference>
<reference evidence="1" key="1">
    <citation type="journal article" date="2021" name="Genome Biol. Evol.">
        <title>A High-Quality Reference Genome for a Parasitic Bivalve with Doubly Uniparental Inheritance (Bivalvia: Unionida).</title>
        <authorList>
            <person name="Smith C.H."/>
        </authorList>
    </citation>
    <scope>NUCLEOTIDE SEQUENCE</scope>
    <source>
        <strain evidence="1">CHS0354</strain>
    </source>
</reference>
<accession>A0AAE0SKK6</accession>